<sequence>MRKIYEFATLCDVNACMIIYGPPKQQENSSSMDPPEIWPENPDDALRMINIYKGCSKDSATRIFSLSDFFHERKKRVEDEFEKLRKRNMEIQYPTWIDPMSHLSEMDLRKFAATLSNKLEVVNSRIGLMFKANDHNHNHNHIQQQHQMIDNSTNTTRLPGLVQRGIELELMNQQLINIPSPLINPIEMHVPPVIHYPPSTILDDQEHHHHHEVHSINQNSMMMLLMNENNDHHGRQVQFGGSASSIQCASFKYYESNAAGGVGGGGSGIGDGRGGGILENMVYNHPRPLARCYGSSVQPMVPCMQYPHLMMPNIAPQMHSSRENECNDITSIQYWIKDQKPPRH</sequence>
<dbReference type="EMBL" id="JBJUIK010000010">
    <property type="protein sequence ID" value="KAL3515717.1"/>
    <property type="molecule type" value="Genomic_DNA"/>
</dbReference>
<dbReference type="AlphaFoldDB" id="A0ABD2ZC80"/>
<gene>
    <name evidence="1" type="ORF">ACH5RR_022619</name>
</gene>
<evidence type="ECO:0008006" key="3">
    <source>
        <dbReference type="Google" id="ProtNLM"/>
    </source>
</evidence>
<reference evidence="1 2" key="1">
    <citation type="submission" date="2024-11" db="EMBL/GenBank/DDBJ databases">
        <title>A near-complete genome assembly of Cinchona calisaya.</title>
        <authorList>
            <person name="Lian D.C."/>
            <person name="Zhao X.W."/>
            <person name="Wei L."/>
        </authorList>
    </citation>
    <scope>NUCLEOTIDE SEQUENCE [LARGE SCALE GENOMIC DNA]</scope>
    <source>
        <tissue evidence="1">Nenye</tissue>
    </source>
</reference>
<dbReference type="InterPro" id="IPR036879">
    <property type="entry name" value="TF_MADSbox_sf"/>
</dbReference>
<dbReference type="Proteomes" id="UP001630127">
    <property type="component" value="Unassembled WGS sequence"/>
</dbReference>
<proteinExistence type="predicted"/>
<dbReference type="Gene3D" id="3.40.1810.10">
    <property type="entry name" value="Transcription factor, MADS-box"/>
    <property type="match status" value="1"/>
</dbReference>
<evidence type="ECO:0000313" key="1">
    <source>
        <dbReference type="EMBL" id="KAL3515717.1"/>
    </source>
</evidence>
<organism evidence="1 2">
    <name type="scientific">Cinchona calisaya</name>
    <dbReference type="NCBI Taxonomy" id="153742"/>
    <lineage>
        <taxon>Eukaryota</taxon>
        <taxon>Viridiplantae</taxon>
        <taxon>Streptophyta</taxon>
        <taxon>Embryophyta</taxon>
        <taxon>Tracheophyta</taxon>
        <taxon>Spermatophyta</taxon>
        <taxon>Magnoliopsida</taxon>
        <taxon>eudicotyledons</taxon>
        <taxon>Gunneridae</taxon>
        <taxon>Pentapetalae</taxon>
        <taxon>asterids</taxon>
        <taxon>lamiids</taxon>
        <taxon>Gentianales</taxon>
        <taxon>Rubiaceae</taxon>
        <taxon>Cinchonoideae</taxon>
        <taxon>Cinchoneae</taxon>
        <taxon>Cinchona</taxon>
    </lineage>
</organism>
<accession>A0ABD2ZC80</accession>
<evidence type="ECO:0000313" key="2">
    <source>
        <dbReference type="Proteomes" id="UP001630127"/>
    </source>
</evidence>
<comment type="caution">
    <text evidence="1">The sequence shown here is derived from an EMBL/GenBank/DDBJ whole genome shotgun (WGS) entry which is preliminary data.</text>
</comment>
<name>A0ABD2ZC80_9GENT</name>
<keyword evidence="2" id="KW-1185">Reference proteome</keyword>
<protein>
    <recommendedName>
        <fullName evidence="3">MADS-box domain-containing protein</fullName>
    </recommendedName>
</protein>